<dbReference type="PROSITE" id="PS00022">
    <property type="entry name" value="EGF_1"/>
    <property type="match status" value="1"/>
</dbReference>
<proteinExistence type="predicted"/>
<organism evidence="3 4">
    <name type="scientific">Aureobasidium vineae</name>
    <dbReference type="NCBI Taxonomy" id="2773715"/>
    <lineage>
        <taxon>Eukaryota</taxon>
        <taxon>Fungi</taxon>
        <taxon>Dikarya</taxon>
        <taxon>Ascomycota</taxon>
        <taxon>Pezizomycotina</taxon>
        <taxon>Dothideomycetes</taxon>
        <taxon>Dothideomycetidae</taxon>
        <taxon>Dothideales</taxon>
        <taxon>Saccotheciaceae</taxon>
        <taxon>Aureobasidium</taxon>
    </lineage>
</organism>
<keyword evidence="4" id="KW-1185">Reference proteome</keyword>
<dbReference type="EMBL" id="CAIJEN010000003">
    <property type="protein sequence ID" value="CAD0084042.1"/>
    <property type="molecule type" value="Genomic_DNA"/>
</dbReference>
<gene>
    <name evidence="3" type="ORF">AWRI4619_LOCUS2609</name>
</gene>
<feature type="signal peptide" evidence="1">
    <location>
        <begin position="1"/>
        <end position="17"/>
    </location>
</feature>
<feature type="domain" description="EGF-like" evidence="2">
    <location>
        <begin position="106"/>
        <end position="117"/>
    </location>
</feature>
<accession>A0A9N8P686</accession>
<dbReference type="Proteomes" id="UP000716446">
    <property type="component" value="Unassembled WGS sequence"/>
</dbReference>
<dbReference type="AlphaFoldDB" id="A0A9N8P686"/>
<evidence type="ECO:0000313" key="3">
    <source>
        <dbReference type="EMBL" id="CAD0084042.1"/>
    </source>
</evidence>
<keyword evidence="1" id="KW-0732">Signal</keyword>
<feature type="chain" id="PRO_5040292429" description="EGF-like domain-containing protein" evidence="1">
    <location>
        <begin position="18"/>
        <end position="197"/>
    </location>
</feature>
<evidence type="ECO:0000313" key="4">
    <source>
        <dbReference type="Proteomes" id="UP000716446"/>
    </source>
</evidence>
<dbReference type="InterPro" id="IPR000742">
    <property type="entry name" value="EGF"/>
</dbReference>
<protein>
    <recommendedName>
        <fullName evidence="2">EGF-like domain-containing protein</fullName>
    </recommendedName>
</protein>
<sequence>MRLLWLAAGGLLSSATAYKTNQYHSDFSNSLSSSTPFSIYGDRPDDCPPCFNCNLDNFQCHQYANCTKSSGKCACPSGFGGEDCSQPLCGSLPDGHNRLPRQGHDCECKEGWEGINCNVCKTNDACNAMMPEGEGGVCYREGLVVNENYQMCDITNRKILDTLKEKKPQATFSCNVDRAECNFQCMSFMPHTRCSFH</sequence>
<dbReference type="Gene3D" id="2.10.25.10">
    <property type="entry name" value="Laminin"/>
    <property type="match status" value="1"/>
</dbReference>
<name>A0A9N8P686_9PEZI</name>
<comment type="caution">
    <text evidence="3">The sequence shown here is derived from an EMBL/GenBank/DDBJ whole genome shotgun (WGS) entry which is preliminary data.</text>
</comment>
<evidence type="ECO:0000259" key="2">
    <source>
        <dbReference type="PROSITE" id="PS00022"/>
    </source>
</evidence>
<evidence type="ECO:0000256" key="1">
    <source>
        <dbReference type="SAM" id="SignalP"/>
    </source>
</evidence>
<reference evidence="3" key="1">
    <citation type="submission" date="2020-06" db="EMBL/GenBank/DDBJ databases">
        <authorList>
            <person name="Onetto C."/>
        </authorList>
    </citation>
    <scope>NUCLEOTIDE SEQUENCE</scope>
</reference>